<dbReference type="PIRSF" id="PIRSF032064">
    <property type="entry name" value="UCP032064"/>
    <property type="match status" value="1"/>
</dbReference>
<dbReference type="InterPro" id="IPR007922">
    <property type="entry name" value="DciA-like"/>
</dbReference>
<name>A0A931BM17_9HYPH</name>
<proteinExistence type="predicted"/>
<organism evidence="1 2">
    <name type="scientific">Microvirga alba</name>
    <dbReference type="NCBI Taxonomy" id="2791025"/>
    <lineage>
        <taxon>Bacteria</taxon>
        <taxon>Pseudomonadati</taxon>
        <taxon>Pseudomonadota</taxon>
        <taxon>Alphaproteobacteria</taxon>
        <taxon>Hyphomicrobiales</taxon>
        <taxon>Methylobacteriaceae</taxon>
        <taxon>Microvirga</taxon>
    </lineage>
</organism>
<dbReference type="EMBL" id="JADQDO010000001">
    <property type="protein sequence ID" value="MBF9231825.1"/>
    <property type="molecule type" value="Genomic_DNA"/>
</dbReference>
<dbReference type="Proteomes" id="UP000599312">
    <property type="component" value="Unassembled WGS sequence"/>
</dbReference>
<accession>A0A931BM17</accession>
<comment type="caution">
    <text evidence="1">The sequence shown here is derived from an EMBL/GenBank/DDBJ whole genome shotgun (WGS) entry which is preliminary data.</text>
</comment>
<dbReference type="AlphaFoldDB" id="A0A931BM17"/>
<keyword evidence="2" id="KW-1185">Reference proteome</keyword>
<protein>
    <submittedName>
        <fullName evidence="1">DUF721 domain-containing protein</fullName>
    </submittedName>
</protein>
<dbReference type="RefSeq" id="WP_196269829.1">
    <property type="nucleotide sequence ID" value="NZ_JADQDO010000001.1"/>
</dbReference>
<evidence type="ECO:0000313" key="2">
    <source>
        <dbReference type="Proteomes" id="UP000599312"/>
    </source>
</evidence>
<dbReference type="Pfam" id="PF05258">
    <property type="entry name" value="DciA"/>
    <property type="match status" value="1"/>
</dbReference>
<evidence type="ECO:0000313" key="1">
    <source>
        <dbReference type="EMBL" id="MBF9231825.1"/>
    </source>
</evidence>
<reference evidence="1" key="1">
    <citation type="submission" date="2020-11" db="EMBL/GenBank/DDBJ databases">
        <authorList>
            <person name="Kim M.K."/>
        </authorList>
    </citation>
    <scope>NUCLEOTIDE SEQUENCE</scope>
    <source>
        <strain evidence="1">BT350</strain>
    </source>
</reference>
<dbReference type="InterPro" id="IPR010593">
    <property type="entry name" value="DUF1159"/>
</dbReference>
<gene>
    <name evidence="1" type="ORF">I2H38_00385</name>
</gene>
<sequence>MRQPTSRQKPFSKPLADFIDVCLGPSLAAQGFATSDVIIAWPEIVGERLAEFTQPLKIEWKRKSVNADPEARPDPATLVIRVESAFALELQHLAPIVIERVNAHYGWRCIGKLVLKQGPVRREVPKKRVAPTVGEEDRQRIGGAVEPIGEESLRAALARLGEAVIGTAKAPHPRKRDR</sequence>